<evidence type="ECO:0000259" key="3">
    <source>
        <dbReference type="PROSITE" id="PS51208"/>
    </source>
</evidence>
<sequence length="612" mass="64152">MKRTSLIALTSLLALSAGAASAQTYDRVISFGDSLSDSGNLYAVTGGTQPPAPYNRRFTNDKVWVEYLVGTMNGYTTTGALTGNVNFAFGGARTDTQANPPGTAVQLQAYQARGGTFGARDVVTMWAGANNLFQGLPVAATNPSTATGVMGSIATSAAGDIASQVNTIAGAGAGTVLVLNLPDLNNTPQFKGTAAQDLAGFSSSSFNSALNTAVKTVAANRPTTNIVQVDINTAFKLIIANPSAFGLSDVTSSCVATTACVTSGASVQNNYLFWDGVHPTAAGHKLVAAVATQYLYTPTLSEGVSLFADVSYAARRNAMLGFNQRLYEGQKGVFVEVIGDQAQSDRTVNLQSAPGATAVGLKTKAYDYDLTGLRFGTVFGHGEATTFGAGVTLLKGDATGYLLSAKPTVISFDAGAKWDKGPHFVTFGLGMGYEEFEDYRRQTTLAAVTIQQEKVQGWSASAQVETGWRHDIGTLSLTPVARLSWVSGHMRGFDENYTVGAVSFDGRKVSALSGALELRAQARLSDKTRLTGSLGYEDVLSGETDPLKGQLINNTALPFNREMDKRPTEGVIAGVGLTTEVMGFGVTARYAGSFGKDDHKTQSALITLTKAF</sequence>
<dbReference type="InterPro" id="IPR001087">
    <property type="entry name" value="GDSL"/>
</dbReference>
<dbReference type="PANTHER" id="PTHR45642">
    <property type="entry name" value="GDSL ESTERASE/LIPASE EXL3"/>
    <property type="match status" value="1"/>
</dbReference>
<dbReference type="GO" id="GO:0016788">
    <property type="term" value="F:hydrolase activity, acting on ester bonds"/>
    <property type="evidence" value="ECO:0007669"/>
    <property type="project" value="InterPro"/>
</dbReference>
<keyword evidence="1 2" id="KW-0732">Signal</keyword>
<dbReference type="InterPro" id="IPR036709">
    <property type="entry name" value="Autotransporte_beta_dom_sf"/>
</dbReference>
<feature type="chain" id="PRO_5017959867" evidence="2">
    <location>
        <begin position="23"/>
        <end position="612"/>
    </location>
</feature>
<dbReference type="PANTHER" id="PTHR45642:SF139">
    <property type="entry name" value="SGNH HYDROLASE-TYPE ESTERASE DOMAIN-CONTAINING PROTEIN"/>
    <property type="match status" value="1"/>
</dbReference>
<protein>
    <submittedName>
        <fullName evidence="4">Phospholipase/lecithinase/hemolysin</fullName>
    </submittedName>
</protein>
<dbReference type="InterPro" id="IPR036514">
    <property type="entry name" value="SGNH_hydro_sf"/>
</dbReference>
<dbReference type="SUPFAM" id="SSF103515">
    <property type="entry name" value="Autotransporter"/>
    <property type="match status" value="1"/>
</dbReference>
<dbReference type="SMART" id="SM00869">
    <property type="entry name" value="Autotransporter"/>
    <property type="match status" value="1"/>
</dbReference>
<dbReference type="AlphaFoldDB" id="A0A3G9G8G1"/>
<dbReference type="Pfam" id="PF00657">
    <property type="entry name" value="Lipase_GDSL"/>
    <property type="match status" value="1"/>
</dbReference>
<dbReference type="SUPFAM" id="SSF52266">
    <property type="entry name" value="SGNH hydrolase"/>
    <property type="match status" value="1"/>
</dbReference>
<dbReference type="Proteomes" id="UP000278756">
    <property type="component" value="Chromosome 1"/>
</dbReference>
<evidence type="ECO:0000313" key="5">
    <source>
        <dbReference type="Proteomes" id="UP000278756"/>
    </source>
</evidence>
<evidence type="ECO:0000256" key="1">
    <source>
        <dbReference type="ARBA" id="ARBA00022729"/>
    </source>
</evidence>
<feature type="domain" description="Autotransporter" evidence="3">
    <location>
        <begin position="326"/>
        <end position="612"/>
    </location>
</feature>
<organism evidence="4 5">
    <name type="scientific">Asticcacaulis excentricus</name>
    <dbReference type="NCBI Taxonomy" id="78587"/>
    <lineage>
        <taxon>Bacteria</taxon>
        <taxon>Pseudomonadati</taxon>
        <taxon>Pseudomonadota</taxon>
        <taxon>Alphaproteobacteria</taxon>
        <taxon>Caulobacterales</taxon>
        <taxon>Caulobacteraceae</taxon>
        <taxon>Asticcacaulis</taxon>
    </lineage>
</organism>
<dbReference type="PROSITE" id="PS51208">
    <property type="entry name" value="AUTOTRANSPORTER"/>
    <property type="match status" value="1"/>
</dbReference>
<dbReference type="OrthoDB" id="5292073at2"/>
<evidence type="ECO:0000256" key="2">
    <source>
        <dbReference type="SAM" id="SignalP"/>
    </source>
</evidence>
<reference evidence="5" key="1">
    <citation type="journal article" date="2017" name="Biotechnol. Biofuels">
        <title>Evaluation of environmental bacterial communities as a factor affecting the growth of duckweed Lemna minor.</title>
        <authorList>
            <person name="Ishizawa H."/>
            <person name="Kuroda M."/>
            <person name="Morikawa M."/>
            <person name="Ike M."/>
        </authorList>
    </citation>
    <scope>NUCLEOTIDE SEQUENCE [LARGE SCALE GENOMIC DNA]</scope>
    <source>
        <strain evidence="5">M6</strain>
    </source>
</reference>
<dbReference type="CDD" id="cd01846">
    <property type="entry name" value="fatty_acyltransferase_like"/>
    <property type="match status" value="1"/>
</dbReference>
<dbReference type="RefSeq" id="WP_126422651.1">
    <property type="nucleotide sequence ID" value="NZ_AP018827.1"/>
</dbReference>
<dbReference type="Pfam" id="PF03797">
    <property type="entry name" value="Autotransporter"/>
    <property type="match status" value="1"/>
</dbReference>
<reference evidence="5" key="2">
    <citation type="journal article" date="2017" name="Plant Physiol. Biochem.">
        <title>Differential oxidative and antioxidative response of duckweed Lemna minor toward plant growth promoting/inhibiting bacteria.</title>
        <authorList>
            <person name="Ishizawa H."/>
            <person name="Kuroda M."/>
            <person name="Morikawa M."/>
            <person name="Ike M."/>
        </authorList>
    </citation>
    <scope>NUCLEOTIDE SEQUENCE [LARGE SCALE GENOMIC DNA]</scope>
    <source>
        <strain evidence="5">M6</strain>
    </source>
</reference>
<dbReference type="InterPro" id="IPR050592">
    <property type="entry name" value="GDSL_lipolytic_enzyme"/>
</dbReference>
<feature type="signal peptide" evidence="2">
    <location>
        <begin position="1"/>
        <end position="22"/>
    </location>
</feature>
<dbReference type="Gene3D" id="3.40.50.1110">
    <property type="entry name" value="SGNH hydrolase"/>
    <property type="match status" value="1"/>
</dbReference>
<proteinExistence type="predicted"/>
<dbReference type="EMBL" id="AP018827">
    <property type="protein sequence ID" value="BBF81503.1"/>
    <property type="molecule type" value="Genomic_DNA"/>
</dbReference>
<name>A0A3G9G8G1_9CAUL</name>
<gene>
    <name evidence="4" type="ORF">EM6_2104</name>
</gene>
<dbReference type="InterPro" id="IPR005546">
    <property type="entry name" value="Autotransporte_beta"/>
</dbReference>
<dbReference type="Gene3D" id="2.40.128.130">
    <property type="entry name" value="Autotransporter beta-domain"/>
    <property type="match status" value="1"/>
</dbReference>
<evidence type="ECO:0000313" key="4">
    <source>
        <dbReference type="EMBL" id="BBF81503.1"/>
    </source>
</evidence>
<accession>A0A3G9G8G1</accession>